<accession>A0A1G7RV90</accession>
<sequence length="524" mass="53783">MTGLSLGLSLEAGAGRTLAARVRPSRLLDIDFTRDRFRHGARAYPSLSSLLAAAGGVAAGAALTFGPNVAPDAEELLVNGDFSAGDLSGWTVVAPGGGTASVVGGAARLTSTGAPVGITQSVTVVADTAYLARYRVIGGTTNFRIGGLSPTAAGPAGGTRAPGLYADSFSADGTPSHFYAFRSGDGMVSVDDLSLKPCTPLAGMDRSGITVEISASVAADADGVQILWSCGHLMTADAGDDIAILRDGAGHLRVRCRYAASVVVDLDLGSVAPGGALDVRVSFSPDLVSAQRGDGPIRSMVPSHMAGFGVMRVGHDHAGNAWTGEIARLGVFAGGARRDLERLATGAIRFEGDSFAISVMGVSLPATLEALMDRGVITTAIGNSTAADIAARMGASEFAHLLARTTIIWDGSENPVATLGEVPDYLDHLAAAVTALGHHRYVMIPPCANLGESDFAVHDAIRIGFLSRWPGHCLDWRDHLHLDGNGAPTAAMFADPETDTTHLGQVAMGIMAAAIAGHLEARGW</sequence>
<name>A0A1G7RV90_9HYPH</name>
<dbReference type="OrthoDB" id="3193214at2"/>
<dbReference type="Gene3D" id="2.60.120.260">
    <property type="entry name" value="Galactose-binding domain-like"/>
    <property type="match status" value="1"/>
</dbReference>
<dbReference type="AlphaFoldDB" id="A0A1G7RV90"/>
<dbReference type="SUPFAM" id="SSF52266">
    <property type="entry name" value="SGNH hydrolase"/>
    <property type="match status" value="1"/>
</dbReference>
<dbReference type="RefSeq" id="WP_090589728.1">
    <property type="nucleotide sequence ID" value="NZ_FNCS01000001.1"/>
</dbReference>
<evidence type="ECO:0000313" key="2">
    <source>
        <dbReference type="Proteomes" id="UP000199495"/>
    </source>
</evidence>
<dbReference type="Proteomes" id="UP000199495">
    <property type="component" value="Unassembled WGS sequence"/>
</dbReference>
<reference evidence="1 2" key="1">
    <citation type="submission" date="2016-10" db="EMBL/GenBank/DDBJ databases">
        <authorList>
            <person name="de Groot N.N."/>
        </authorList>
    </citation>
    <scope>NUCLEOTIDE SEQUENCE [LARGE SCALE GENOMIC DNA]</scope>
    <source>
        <strain evidence="1 2">CGMCC 1.10267</strain>
    </source>
</reference>
<proteinExistence type="predicted"/>
<protein>
    <submittedName>
        <fullName evidence="1">Uncharacterized protein</fullName>
    </submittedName>
</protein>
<gene>
    <name evidence="1" type="ORF">SAMN04487974_101145</name>
</gene>
<dbReference type="EMBL" id="FNCS01000001">
    <property type="protein sequence ID" value="SDG14661.1"/>
    <property type="molecule type" value="Genomic_DNA"/>
</dbReference>
<dbReference type="STRING" id="440168.SAMN04487974_101145"/>
<organism evidence="1 2">
    <name type="scientific">Pelagibacterium luteolum</name>
    <dbReference type="NCBI Taxonomy" id="440168"/>
    <lineage>
        <taxon>Bacteria</taxon>
        <taxon>Pseudomonadati</taxon>
        <taxon>Pseudomonadota</taxon>
        <taxon>Alphaproteobacteria</taxon>
        <taxon>Hyphomicrobiales</taxon>
        <taxon>Devosiaceae</taxon>
        <taxon>Pelagibacterium</taxon>
    </lineage>
</organism>
<evidence type="ECO:0000313" key="1">
    <source>
        <dbReference type="EMBL" id="SDG14661.1"/>
    </source>
</evidence>
<keyword evidence="2" id="KW-1185">Reference proteome</keyword>